<dbReference type="InterPro" id="IPR006059">
    <property type="entry name" value="SBP"/>
</dbReference>
<evidence type="ECO:0000313" key="3">
    <source>
        <dbReference type="Proteomes" id="UP000515789"/>
    </source>
</evidence>
<dbReference type="EMBL" id="CP039126">
    <property type="protein sequence ID" value="QMW78538.1"/>
    <property type="molecule type" value="Genomic_DNA"/>
</dbReference>
<dbReference type="PROSITE" id="PS51257">
    <property type="entry name" value="PROKAR_LIPOPROTEIN"/>
    <property type="match status" value="1"/>
</dbReference>
<accession>A0A7G5MV95</accession>
<dbReference type="Pfam" id="PF01547">
    <property type="entry name" value="SBP_bac_1"/>
    <property type="match status" value="1"/>
</dbReference>
<dbReference type="Gene3D" id="3.40.190.10">
    <property type="entry name" value="Periplasmic binding protein-like II"/>
    <property type="match status" value="1"/>
</dbReference>
<proteinExistence type="predicted"/>
<keyword evidence="1" id="KW-0175">Coiled coil</keyword>
<evidence type="ECO:0000256" key="1">
    <source>
        <dbReference type="SAM" id="Coils"/>
    </source>
</evidence>
<dbReference type="InterPro" id="IPR050490">
    <property type="entry name" value="Bact_solute-bd_prot1"/>
</dbReference>
<evidence type="ECO:0000313" key="2">
    <source>
        <dbReference type="EMBL" id="QMW78538.1"/>
    </source>
</evidence>
<reference evidence="2 3" key="1">
    <citation type="submission" date="2019-04" db="EMBL/GenBank/DDBJ databases">
        <authorList>
            <person name="Schori C."/>
            <person name="Ahrens C."/>
        </authorList>
    </citation>
    <scope>NUCLEOTIDE SEQUENCE [LARGE SCALE GENOMIC DNA]</scope>
    <source>
        <strain evidence="2 3">DSM 2950</strain>
    </source>
</reference>
<protein>
    <submittedName>
        <fullName evidence="2">Extracellular solute-binding protein</fullName>
    </submittedName>
</protein>
<sequence>MKMNRKKRWKQGFLAVLIMSLILTLISCGKEQVNKEKDTGSKSTAKGRYTEQEINFNDTDILKPANQGSGNADSRISSEILLAMKGLDDGTLRIAARTGIFDSSDKGGSWKPWAGIPQELTDDLISEEGIEFIAISGKGTLFYAAGGEYKMVEADGSIRAVNPELPPKDTEGSGMVNSVRYAVFTDSGDILCQDENNIYQLDGVSLFLKHTYGQETAEGQEVQGMAMYACAGDRLFEFSSDIRVTDDGSIKYENIKAVSYDLQTQESAKEQEALNNFLQDEFLNSSVLSGADGKSLYFISQSGIYRYMTDGTAVEKIFNGSMGQMNSNTFFANKATVLTDGTIFILYHINEQERLFCYSFDPEASLRPEHTITVYSLYDNLNIRKLITEFQSQHSDVMVEYETGMTGEDAVTRSDALKTLNTNIMAGEGPDVLILDGLPISSYIEKGLLMDIGDLVEEADKAEGLFGNIVNAYKTDGSLLAVPTSFSIPVLIGRQSALEEINSLEELALAAEKDRENSSENSHILGSMTNSTLLLTLISSSSPSWVTEEGTLDKKALTDFFENAKRIAAAQNAPDNMEYSDTESQPLELSPFMTSAHLNTLEMGYTNSYMTISNLMSAEGLSHILSMAKYLGGGGYKSTPGQSEHVFIPLSPVGISSKTDNEETAGEFVSYLLTEGQHSSSISSWPVNRTAFAGRQELPSNFPVGMTHMESDVDGSGFDLEIIPPAKEDYDALQDMIGTLTTPAVTDDIINRTVMTEGLKCLSQETSVSDTVDAILKKVNLYLAE</sequence>
<dbReference type="SUPFAM" id="SSF53850">
    <property type="entry name" value="Periplasmic binding protein-like II"/>
    <property type="match status" value="1"/>
</dbReference>
<dbReference type="AlphaFoldDB" id="A0A7G5MV95"/>
<organism evidence="2 3">
    <name type="scientific">Blautia producta</name>
    <dbReference type="NCBI Taxonomy" id="33035"/>
    <lineage>
        <taxon>Bacteria</taxon>
        <taxon>Bacillati</taxon>
        <taxon>Bacillota</taxon>
        <taxon>Clostridia</taxon>
        <taxon>Lachnospirales</taxon>
        <taxon>Lachnospiraceae</taxon>
        <taxon>Blautia</taxon>
    </lineage>
</organism>
<name>A0A7G5MV95_9FIRM</name>
<dbReference type="SUPFAM" id="SSF69322">
    <property type="entry name" value="Tricorn protease domain 2"/>
    <property type="match status" value="1"/>
</dbReference>
<feature type="coiled-coil region" evidence="1">
    <location>
        <begin position="494"/>
        <end position="521"/>
    </location>
</feature>
<dbReference type="PANTHER" id="PTHR43649:SF12">
    <property type="entry name" value="DIACETYLCHITOBIOSE BINDING PROTEIN DASA"/>
    <property type="match status" value="1"/>
</dbReference>
<dbReference type="PANTHER" id="PTHR43649">
    <property type="entry name" value="ARABINOSE-BINDING PROTEIN-RELATED"/>
    <property type="match status" value="1"/>
</dbReference>
<gene>
    <name evidence="2" type="ORF">E5259_13590</name>
</gene>
<dbReference type="Proteomes" id="UP000515789">
    <property type="component" value="Chromosome"/>
</dbReference>